<proteinExistence type="predicted"/>
<keyword evidence="10" id="KW-1185">Reference proteome</keyword>
<dbReference type="PROSITE" id="PS51910">
    <property type="entry name" value="GH18_2"/>
    <property type="match status" value="1"/>
</dbReference>
<dbReference type="Gene3D" id="3.20.20.80">
    <property type="entry name" value="Glycosidases"/>
    <property type="match status" value="1"/>
</dbReference>
<dbReference type="SUPFAM" id="SSF51445">
    <property type="entry name" value="(Trans)glycosidases"/>
    <property type="match status" value="1"/>
</dbReference>
<dbReference type="InterPro" id="IPR001223">
    <property type="entry name" value="Glyco_hydro18_cat"/>
</dbReference>
<feature type="compositionally biased region" description="Low complexity" evidence="6">
    <location>
        <begin position="182"/>
        <end position="202"/>
    </location>
</feature>
<dbReference type="InterPro" id="IPR017853">
    <property type="entry name" value="GH"/>
</dbReference>
<dbReference type="HOGENOM" id="CLU_007818_6_1_1"/>
<keyword evidence="5" id="KW-0326">Glycosidase</keyword>
<sequence length="511" mass="53982">MSHKYDHHGHIMLPSLDARSKMKLLLAYLFAIWPLANAAAGSERVLWVANCGDTVDGLPAGMGDTFGDLNSPVVTDINSIYAGSTYTVAYVPTTSLATWSYTTSGGYTFLVSPHNPATCTPYADGGTGTLQPSVAATATWDTKVLPSAHGQSTNVPLPPTWTAPAGTSTTEAAAPTGIAVSGTTRTGTPRTGTAPTGTAPTGAVTMGQQSVAYWGQNGGGILENNDLAHYCSNGAGIDVVVLSFLFQYGSGNRIPFGNIGQSCTIVSSGEGQQCEALAAAIETCKSNGVKVIISLGGSRGAYSLSSQDEAEAIGQNLWDAYGNTKNTGRVPRPFGKTFVDGWDFDIESNSGNEYYGFLIAKLRSNFASDSENRYFITGAPQCPVPEPNMGQIISKAKFDYLWIQFYNNPSCSVDGTINFEDWKTFVAKTPSACAKLFIGVPAHPLAANGVGTGARYYLEPYKLASLVGQYRDDPAFGGVMMWSAGFSDANLNNQCTYAQEAKRVLTNGKIC</sequence>
<keyword evidence="1" id="KW-0147">Chitin-binding</keyword>
<dbReference type="AlphaFoldDB" id="A0A0B4FTQ0"/>
<feature type="chain" id="PRO_5002090966" evidence="7">
    <location>
        <begin position="39"/>
        <end position="511"/>
    </location>
</feature>
<keyword evidence="7" id="KW-0732">Signal</keyword>
<evidence type="ECO:0000313" key="9">
    <source>
        <dbReference type="EMBL" id="KID59624.1"/>
    </source>
</evidence>
<feature type="signal peptide" evidence="7">
    <location>
        <begin position="1"/>
        <end position="38"/>
    </location>
</feature>
<dbReference type="Pfam" id="PF00704">
    <property type="entry name" value="Glyco_hydro_18"/>
    <property type="match status" value="1"/>
</dbReference>
<evidence type="ECO:0000256" key="3">
    <source>
        <dbReference type="ARBA" id="ARBA00023026"/>
    </source>
</evidence>
<reference evidence="9 10" key="1">
    <citation type="journal article" date="2014" name="Proc. Natl. Acad. Sci. U.S.A.">
        <title>Trajectory and genomic determinants of fungal-pathogen speciation and host adaptation.</title>
        <authorList>
            <person name="Hu X."/>
            <person name="Xiao G."/>
            <person name="Zheng P."/>
            <person name="Shang Y."/>
            <person name="Su Y."/>
            <person name="Zhang X."/>
            <person name="Liu X."/>
            <person name="Zhan S."/>
            <person name="St Leger R.J."/>
            <person name="Wang C."/>
        </authorList>
    </citation>
    <scope>NUCLEOTIDE SEQUENCE [LARGE SCALE GENOMIC DNA]</scope>
    <source>
        <strain evidence="9 10">ARSEF 549</strain>
    </source>
</reference>
<dbReference type="Proteomes" id="UP000031186">
    <property type="component" value="Unassembled WGS sequence"/>
</dbReference>
<evidence type="ECO:0000256" key="1">
    <source>
        <dbReference type="ARBA" id="ARBA00022669"/>
    </source>
</evidence>
<feature type="region of interest" description="Disordered" evidence="6">
    <location>
        <begin position="179"/>
        <end position="202"/>
    </location>
</feature>
<evidence type="ECO:0000256" key="4">
    <source>
        <dbReference type="ARBA" id="ARBA00023180"/>
    </source>
</evidence>
<keyword evidence="4" id="KW-0325">Glycoprotein</keyword>
<protein>
    <submittedName>
        <fullName evidence="9">Class III chitinase ChiA2</fullName>
    </submittedName>
</protein>
<keyword evidence="2" id="KW-0378">Hydrolase</keyword>
<dbReference type="GO" id="GO:0004568">
    <property type="term" value="F:chitinase activity"/>
    <property type="evidence" value="ECO:0007669"/>
    <property type="project" value="TreeGrafter"/>
</dbReference>
<dbReference type="GO" id="GO:0005576">
    <property type="term" value="C:extracellular region"/>
    <property type="evidence" value="ECO:0007669"/>
    <property type="project" value="TreeGrafter"/>
</dbReference>
<gene>
    <name evidence="9" type="ORF">MAN_10565</name>
</gene>
<evidence type="ECO:0000256" key="2">
    <source>
        <dbReference type="ARBA" id="ARBA00022801"/>
    </source>
</evidence>
<dbReference type="PANTHER" id="PTHR45708:SF49">
    <property type="entry name" value="ENDOCHITINASE"/>
    <property type="match status" value="1"/>
</dbReference>
<dbReference type="VEuPathDB" id="FungiDB:MAN_10565"/>
<dbReference type="GO" id="GO:0005975">
    <property type="term" value="P:carbohydrate metabolic process"/>
    <property type="evidence" value="ECO:0007669"/>
    <property type="project" value="InterPro"/>
</dbReference>
<comment type="caution">
    <text evidence="9">The sequence shown here is derived from an EMBL/GenBank/DDBJ whole genome shotgun (WGS) entry which is preliminary data.</text>
</comment>
<dbReference type="InterPro" id="IPR050542">
    <property type="entry name" value="Glycosyl_Hydrlase18_Chitinase"/>
</dbReference>
<evidence type="ECO:0000256" key="6">
    <source>
        <dbReference type="SAM" id="MobiDB-lite"/>
    </source>
</evidence>
<evidence type="ECO:0000256" key="7">
    <source>
        <dbReference type="SAM" id="SignalP"/>
    </source>
</evidence>
<dbReference type="OrthoDB" id="6020543at2759"/>
<dbReference type="GO" id="GO:0008061">
    <property type="term" value="F:chitin binding"/>
    <property type="evidence" value="ECO:0007669"/>
    <property type="project" value="UniProtKB-KW"/>
</dbReference>
<dbReference type="PANTHER" id="PTHR45708">
    <property type="entry name" value="ENDOCHITINASE"/>
    <property type="match status" value="1"/>
</dbReference>
<accession>A0A0B4FTQ0</accession>
<keyword evidence="3" id="KW-0843">Virulence</keyword>
<feature type="domain" description="GH18" evidence="8">
    <location>
        <begin position="208"/>
        <end position="508"/>
    </location>
</feature>
<organism evidence="9 10">
    <name type="scientific">Metarhizium anisopliae (strain ARSEF 549)</name>
    <dbReference type="NCBI Taxonomy" id="3151832"/>
    <lineage>
        <taxon>Eukaryota</taxon>
        <taxon>Fungi</taxon>
        <taxon>Dikarya</taxon>
        <taxon>Ascomycota</taxon>
        <taxon>Pezizomycotina</taxon>
        <taxon>Sordariomycetes</taxon>
        <taxon>Hypocreomycetidae</taxon>
        <taxon>Hypocreales</taxon>
        <taxon>Clavicipitaceae</taxon>
        <taxon>Metarhizium</taxon>
    </lineage>
</organism>
<evidence type="ECO:0000259" key="8">
    <source>
        <dbReference type="PROSITE" id="PS51910"/>
    </source>
</evidence>
<name>A0A0B4FTQ0_METAF</name>
<evidence type="ECO:0000256" key="5">
    <source>
        <dbReference type="ARBA" id="ARBA00023295"/>
    </source>
</evidence>
<dbReference type="EMBL" id="AZNF01000026">
    <property type="protein sequence ID" value="KID59624.1"/>
    <property type="molecule type" value="Genomic_DNA"/>
</dbReference>
<evidence type="ECO:0000313" key="10">
    <source>
        <dbReference type="Proteomes" id="UP000031186"/>
    </source>
</evidence>
<feature type="non-terminal residue" evidence="9">
    <location>
        <position position="1"/>
    </location>
</feature>